<evidence type="ECO:0000256" key="4">
    <source>
        <dbReference type="ARBA" id="ARBA00022691"/>
    </source>
</evidence>
<evidence type="ECO:0000256" key="1">
    <source>
        <dbReference type="ARBA" id="ARBA00011975"/>
    </source>
</evidence>
<evidence type="ECO:0000313" key="8">
    <source>
        <dbReference type="Proteomes" id="UP000326857"/>
    </source>
</evidence>
<name>A0A5E7YQJ0_9SPHN</name>
<evidence type="ECO:0000313" key="7">
    <source>
        <dbReference type="EMBL" id="VVT08996.1"/>
    </source>
</evidence>
<dbReference type="GO" id="GO:0003677">
    <property type="term" value="F:DNA binding"/>
    <property type="evidence" value="ECO:0007669"/>
    <property type="project" value="TreeGrafter"/>
</dbReference>
<dbReference type="GO" id="GO:0044027">
    <property type="term" value="P:negative regulation of gene expression via chromosomal CpG island methylation"/>
    <property type="evidence" value="ECO:0007669"/>
    <property type="project" value="TreeGrafter"/>
</dbReference>
<comment type="catalytic activity">
    <reaction evidence="6">
        <text>a 2'-deoxycytidine in DNA + S-adenosyl-L-methionine = a 5-methyl-2'-deoxycytidine in DNA + S-adenosyl-L-homocysteine + H(+)</text>
        <dbReference type="Rhea" id="RHEA:13681"/>
        <dbReference type="Rhea" id="RHEA-COMP:11369"/>
        <dbReference type="Rhea" id="RHEA-COMP:11370"/>
        <dbReference type="ChEBI" id="CHEBI:15378"/>
        <dbReference type="ChEBI" id="CHEBI:57856"/>
        <dbReference type="ChEBI" id="CHEBI:59789"/>
        <dbReference type="ChEBI" id="CHEBI:85452"/>
        <dbReference type="ChEBI" id="CHEBI:85454"/>
        <dbReference type="EC" id="2.1.1.37"/>
    </reaction>
</comment>
<organism evidence="7 8">
    <name type="scientific">Sphingomonas aurantiaca</name>
    <dbReference type="NCBI Taxonomy" id="185949"/>
    <lineage>
        <taxon>Bacteria</taxon>
        <taxon>Pseudomonadati</taxon>
        <taxon>Pseudomonadota</taxon>
        <taxon>Alphaproteobacteria</taxon>
        <taxon>Sphingomonadales</taxon>
        <taxon>Sphingomonadaceae</taxon>
        <taxon>Sphingomonas</taxon>
    </lineage>
</organism>
<dbReference type="AlphaFoldDB" id="A0A5E7YQJ0"/>
<proteinExistence type="predicted"/>
<keyword evidence="2" id="KW-0489">Methyltransferase</keyword>
<accession>A0A5E7YQJ0</accession>
<dbReference type="InterPro" id="IPR001525">
    <property type="entry name" value="C5_MeTfrase"/>
</dbReference>
<keyword evidence="5" id="KW-0680">Restriction system</keyword>
<dbReference type="Gene3D" id="3.90.120.10">
    <property type="entry name" value="DNA Methylase, subunit A, domain 2"/>
    <property type="match status" value="1"/>
</dbReference>
<protein>
    <recommendedName>
        <fullName evidence="1">DNA (cytosine-5-)-methyltransferase</fullName>
        <ecNumber evidence="1">2.1.1.37</ecNumber>
    </recommendedName>
</protein>
<reference evidence="7 8" key="1">
    <citation type="submission" date="2019-09" db="EMBL/GenBank/DDBJ databases">
        <authorList>
            <person name="Dittami M. S."/>
        </authorList>
    </citation>
    <scope>NUCLEOTIDE SEQUENCE [LARGE SCALE GENOMIC DNA]</scope>
    <source>
        <strain evidence="7">SPHINGO391</strain>
    </source>
</reference>
<keyword evidence="4" id="KW-0949">S-adenosyl-L-methionine</keyword>
<sequence length="618" mass="66458">MHLANHPTTKHYCQSIMAVDPLEATSGAPVALAWFSPDCKHHSKAKGGKPREKNIRDLAWVVVHWAERLLKAKRDGSAAIQVLMLENVEEFRQWGPLDEHGQPIKERKGEEFDLWVRRLKRLGYKVEFRELRACDYGAPTSRKRLYLIARRDGLPIVWPKPSHGKPGSPEVVSGERLPWRTAAECIDWSIPCPSIFERKRELKPATMRRIAHGVMRYVVNSGSPFVIPVTHHGSADRSCNPAAPLPTVTAAHRGEMATIDAAVIPITHTSNGATTHSARQPLRTITTAKGGELAAVTATLAPHITKFRTGSVGSEAGDPMPTVTANGDSARPAGATPLGLAAATMVQMGYGEREGQAPRALDVEAPLGTIVAGGNKHGLVVGHLEKFSENSRGKSATEPMDTVMAGAPRHAAVTAFLSHFYTSNTNGGQGDPEQPAKTITNEGQHHAVVCAHMEQANTGRVGHAASDPVSTITAAGSHQRLVETTMVDASVLPPEQLDRAVRVAAFLIKYYGNEVDGHGLDAPIGTVTTKDRFAVVTVTIDAITYVIVDIGMRMLSRRELANAQGFPSGYVLDPIGPKGKPLNISSSIRMIGNSVCPDVAEALASANVPLEWFMQVAA</sequence>
<dbReference type="Pfam" id="PF00145">
    <property type="entry name" value="DNA_methylase"/>
    <property type="match status" value="2"/>
</dbReference>
<dbReference type="InterPro" id="IPR029063">
    <property type="entry name" value="SAM-dependent_MTases_sf"/>
</dbReference>
<gene>
    <name evidence="7" type="ORF">SPHINGO391_390256</name>
</gene>
<evidence type="ECO:0000256" key="3">
    <source>
        <dbReference type="ARBA" id="ARBA00022679"/>
    </source>
</evidence>
<dbReference type="Proteomes" id="UP000326857">
    <property type="component" value="Unassembled WGS sequence"/>
</dbReference>
<dbReference type="EC" id="2.1.1.37" evidence="1"/>
<dbReference type="SUPFAM" id="SSF53335">
    <property type="entry name" value="S-adenosyl-L-methionine-dependent methyltransferases"/>
    <property type="match status" value="1"/>
</dbReference>
<dbReference type="GO" id="GO:0003886">
    <property type="term" value="F:DNA (cytosine-5-)-methyltransferase activity"/>
    <property type="evidence" value="ECO:0007669"/>
    <property type="project" value="UniProtKB-EC"/>
</dbReference>
<dbReference type="GO" id="GO:0032259">
    <property type="term" value="P:methylation"/>
    <property type="evidence" value="ECO:0007669"/>
    <property type="project" value="UniProtKB-KW"/>
</dbReference>
<dbReference type="GO" id="GO:0009307">
    <property type="term" value="P:DNA restriction-modification system"/>
    <property type="evidence" value="ECO:0007669"/>
    <property type="project" value="UniProtKB-KW"/>
</dbReference>
<evidence type="ECO:0000256" key="6">
    <source>
        <dbReference type="ARBA" id="ARBA00047422"/>
    </source>
</evidence>
<evidence type="ECO:0000256" key="2">
    <source>
        <dbReference type="ARBA" id="ARBA00022603"/>
    </source>
</evidence>
<dbReference type="EMBL" id="CABVLI010000033">
    <property type="protein sequence ID" value="VVT08996.1"/>
    <property type="molecule type" value="Genomic_DNA"/>
</dbReference>
<keyword evidence="3" id="KW-0808">Transferase</keyword>
<dbReference type="Gene3D" id="3.40.50.150">
    <property type="entry name" value="Vaccinia Virus protein VP39"/>
    <property type="match status" value="1"/>
</dbReference>
<dbReference type="InterPro" id="IPR050390">
    <property type="entry name" value="C5-Methyltransferase"/>
</dbReference>
<evidence type="ECO:0000256" key="5">
    <source>
        <dbReference type="ARBA" id="ARBA00022747"/>
    </source>
</evidence>
<dbReference type="PANTHER" id="PTHR10629:SF52">
    <property type="entry name" value="DNA (CYTOSINE-5)-METHYLTRANSFERASE 1"/>
    <property type="match status" value="1"/>
</dbReference>
<dbReference type="PANTHER" id="PTHR10629">
    <property type="entry name" value="CYTOSINE-SPECIFIC METHYLTRANSFERASE"/>
    <property type="match status" value="1"/>
</dbReference>